<comment type="caution">
    <text evidence="1">The sequence shown here is derived from an EMBL/GenBank/DDBJ whole genome shotgun (WGS) entry which is preliminary data.</text>
</comment>
<gene>
    <name evidence="1" type="ORF">FVF58_08030</name>
</gene>
<accession>A0A5B0HF52</accession>
<reference evidence="1 2" key="1">
    <citation type="submission" date="2019-08" db="EMBL/GenBank/DDBJ databases">
        <title>Paraburkholderia sp. DCY113.</title>
        <authorList>
            <person name="Kang J."/>
        </authorList>
    </citation>
    <scope>NUCLEOTIDE SEQUENCE [LARGE SCALE GENOMIC DNA]</scope>
    <source>
        <strain evidence="1 2">DCY113</strain>
    </source>
</reference>
<evidence type="ECO:0000313" key="2">
    <source>
        <dbReference type="Proteomes" id="UP000325273"/>
    </source>
</evidence>
<proteinExistence type="predicted"/>
<protein>
    <submittedName>
        <fullName evidence="1">Uncharacterized protein</fullName>
    </submittedName>
</protein>
<organism evidence="1 2">
    <name type="scientific">Paraburkholderia panacisoli</name>
    <dbReference type="NCBI Taxonomy" id="2603818"/>
    <lineage>
        <taxon>Bacteria</taxon>
        <taxon>Pseudomonadati</taxon>
        <taxon>Pseudomonadota</taxon>
        <taxon>Betaproteobacteria</taxon>
        <taxon>Burkholderiales</taxon>
        <taxon>Burkholderiaceae</taxon>
        <taxon>Paraburkholderia</taxon>
    </lineage>
</organism>
<sequence>MGQSAQCEGERELCVVGDRAAILVEELDGVAHMLRRLRVKLHGRRMMFCHVGGTYACAGRWRHRRRIGAVRASVVCLIDRMQGVAMGHHRLMRGVGKISTVLEMPRRLAVMARGLLVV</sequence>
<dbReference type="Proteomes" id="UP000325273">
    <property type="component" value="Unassembled WGS sequence"/>
</dbReference>
<name>A0A5B0HF52_9BURK</name>
<dbReference type="EMBL" id="VTUZ01000004">
    <property type="protein sequence ID" value="KAA1013680.1"/>
    <property type="molecule type" value="Genomic_DNA"/>
</dbReference>
<keyword evidence="2" id="KW-1185">Reference proteome</keyword>
<evidence type="ECO:0000313" key="1">
    <source>
        <dbReference type="EMBL" id="KAA1013680.1"/>
    </source>
</evidence>
<dbReference type="AlphaFoldDB" id="A0A5B0HF52"/>